<feature type="domain" description="YknX-like beta-barrel" evidence="6">
    <location>
        <begin position="260"/>
        <end position="342"/>
    </location>
</feature>
<dbReference type="Gene3D" id="2.40.50.100">
    <property type="match status" value="1"/>
</dbReference>
<protein>
    <submittedName>
        <fullName evidence="7">Multidrug resistance efflux pump</fullName>
    </submittedName>
</protein>
<dbReference type="PANTHER" id="PTHR32347">
    <property type="entry name" value="EFFLUX SYSTEM COMPONENT YKNX-RELATED"/>
    <property type="match status" value="1"/>
</dbReference>
<sequence>MKRRFVYFAIAFVIITAVLIIFYTKKSRRAGFLRTVGIVEGIEVNISTKVPGRISSICCKEGDAVRKGDRVITLEAKDFRASVMQAFAGVEKANAEVRVSEAAIESAKANIANADAEIKSAAADVEKNRVQMGETKRQMDRAKALYEREAVSEESRDTAVANYETAVASYVSSKAKLTAAYAKRNVTTAQLNTAESQLKYAKAGLRESEANLSYNQARYADTIIKSPLSGIVVFKASEKGEMVTPGTTILTIVDLNNLYVRVDIEETLIGNITLNGEAIIRTERASDRTFKGKVSEIGRYAEFATQRDVLRGRQDIKTFRVKITVDDPTGFLKPGMTAEAKIFIPDKPGTKQEVN</sequence>
<dbReference type="Proteomes" id="UP000032309">
    <property type="component" value="Unassembled WGS sequence"/>
</dbReference>
<dbReference type="Pfam" id="PF25990">
    <property type="entry name" value="Beta-barrel_YknX"/>
    <property type="match status" value="1"/>
</dbReference>
<evidence type="ECO:0000313" key="7">
    <source>
        <dbReference type="EMBL" id="GAN32770.1"/>
    </source>
</evidence>
<keyword evidence="4" id="KW-1133">Transmembrane helix</keyword>
<proteinExistence type="predicted"/>
<dbReference type="RefSeq" id="WP_052562877.1">
    <property type="nucleotide sequence ID" value="NZ_BAFN01000001.1"/>
</dbReference>
<evidence type="ECO:0000256" key="2">
    <source>
        <dbReference type="ARBA" id="ARBA00023054"/>
    </source>
</evidence>
<dbReference type="PANTHER" id="PTHR32347:SF23">
    <property type="entry name" value="BLL5650 PROTEIN"/>
    <property type="match status" value="1"/>
</dbReference>
<dbReference type="InterPro" id="IPR050465">
    <property type="entry name" value="UPF0194_transport"/>
</dbReference>
<feature type="transmembrane region" description="Helical" evidence="4">
    <location>
        <begin position="6"/>
        <end position="24"/>
    </location>
</feature>
<dbReference type="SUPFAM" id="SSF111369">
    <property type="entry name" value="HlyD-like secretion proteins"/>
    <property type="match status" value="2"/>
</dbReference>
<evidence type="ECO:0000256" key="4">
    <source>
        <dbReference type="SAM" id="Phobius"/>
    </source>
</evidence>
<dbReference type="InterPro" id="IPR058625">
    <property type="entry name" value="MdtA-like_BSH"/>
</dbReference>
<evidence type="ECO:0000313" key="8">
    <source>
        <dbReference type="Proteomes" id="UP000032309"/>
    </source>
</evidence>
<keyword evidence="8" id="KW-1185">Reference proteome</keyword>
<reference evidence="8" key="1">
    <citation type="journal article" date="2015" name="Genome Announc.">
        <title>Draft Genome Sequence of an Anaerobic Ammonium-Oxidizing Bacterium, "Candidatus Brocadia sinica".</title>
        <authorList>
            <person name="Oshiki M."/>
            <person name="Shinyako-Hata K."/>
            <person name="Satoh H."/>
            <person name="Okabe S."/>
        </authorList>
    </citation>
    <scope>NUCLEOTIDE SEQUENCE [LARGE SCALE GENOMIC DNA]</scope>
    <source>
        <strain evidence="8">JPN1</strain>
    </source>
</reference>
<name>A0ABQ0JVP2_9BACT</name>
<evidence type="ECO:0000256" key="1">
    <source>
        <dbReference type="ARBA" id="ARBA00004196"/>
    </source>
</evidence>
<dbReference type="InterPro" id="IPR058636">
    <property type="entry name" value="Beta-barrel_YknX"/>
</dbReference>
<dbReference type="Gene3D" id="1.10.287.470">
    <property type="entry name" value="Helix hairpin bin"/>
    <property type="match status" value="1"/>
</dbReference>
<feature type="coiled-coil region" evidence="3">
    <location>
        <begin position="90"/>
        <end position="124"/>
    </location>
</feature>
<evidence type="ECO:0000256" key="3">
    <source>
        <dbReference type="SAM" id="Coils"/>
    </source>
</evidence>
<keyword evidence="4" id="KW-0812">Transmembrane</keyword>
<evidence type="ECO:0000259" key="6">
    <source>
        <dbReference type="Pfam" id="PF25990"/>
    </source>
</evidence>
<dbReference type="PRINTS" id="PR01490">
    <property type="entry name" value="RTXTOXIND"/>
</dbReference>
<dbReference type="Gene3D" id="2.40.30.170">
    <property type="match status" value="1"/>
</dbReference>
<accession>A0ABQ0JVP2</accession>
<dbReference type="EMBL" id="BAFN01000001">
    <property type="protein sequence ID" value="GAN32770.1"/>
    <property type="molecule type" value="Genomic_DNA"/>
</dbReference>
<comment type="subcellular location">
    <subcellularLocation>
        <location evidence="1">Cell envelope</location>
    </subcellularLocation>
</comment>
<comment type="caution">
    <text evidence="7">The sequence shown here is derived from an EMBL/GenBank/DDBJ whole genome shotgun (WGS) entry which is preliminary data.</text>
</comment>
<feature type="domain" description="Multidrug resistance protein MdtA-like barrel-sandwich hybrid" evidence="5">
    <location>
        <begin position="44"/>
        <end position="253"/>
    </location>
</feature>
<organism evidence="7 8">
    <name type="scientific">Candidatus Brocadia sinica JPN1</name>
    <dbReference type="NCBI Taxonomy" id="1197129"/>
    <lineage>
        <taxon>Bacteria</taxon>
        <taxon>Pseudomonadati</taxon>
        <taxon>Planctomycetota</taxon>
        <taxon>Candidatus Brocadiia</taxon>
        <taxon>Candidatus Brocadiales</taxon>
        <taxon>Candidatus Brocadiaceae</taxon>
        <taxon>Candidatus Brocadia</taxon>
    </lineage>
</organism>
<gene>
    <name evidence="7" type="ORF">BROSI_A1285</name>
</gene>
<dbReference type="Pfam" id="PF25917">
    <property type="entry name" value="BSH_RND"/>
    <property type="match status" value="1"/>
</dbReference>
<keyword evidence="4" id="KW-0472">Membrane</keyword>
<evidence type="ECO:0000259" key="5">
    <source>
        <dbReference type="Pfam" id="PF25917"/>
    </source>
</evidence>
<keyword evidence="2 3" id="KW-0175">Coiled coil</keyword>